<keyword evidence="3" id="KW-0812">Transmembrane</keyword>
<accession>A0A9P6WI81</accession>
<evidence type="ECO:0000256" key="2">
    <source>
        <dbReference type="ARBA" id="ARBA00022614"/>
    </source>
</evidence>
<dbReference type="PANTHER" id="PTHR47566:SF1">
    <property type="entry name" value="PROTEIN NUD1"/>
    <property type="match status" value="1"/>
</dbReference>
<dbReference type="InterPro" id="IPR032675">
    <property type="entry name" value="LRR_dom_sf"/>
</dbReference>
<dbReference type="InterPro" id="IPR029208">
    <property type="entry name" value="COX14"/>
</dbReference>
<dbReference type="GO" id="GO:1902412">
    <property type="term" value="P:regulation of mitotic cytokinesis"/>
    <property type="evidence" value="ECO:0007669"/>
    <property type="project" value="TreeGrafter"/>
</dbReference>
<dbReference type="GO" id="GO:0061499">
    <property type="term" value="C:outer plaque of mitotic spindle pole body"/>
    <property type="evidence" value="ECO:0007669"/>
    <property type="project" value="TreeGrafter"/>
</dbReference>
<dbReference type="OrthoDB" id="7451790at2759"/>
<reference evidence="8" key="1">
    <citation type="submission" date="2020-11" db="EMBL/GenBank/DDBJ databases">
        <title>Kefir isolates.</title>
        <authorList>
            <person name="Marcisauskas S."/>
            <person name="Kim Y."/>
            <person name="Blasche S."/>
        </authorList>
    </citation>
    <scope>NUCLEOTIDE SEQUENCE</scope>
    <source>
        <strain evidence="8">Olga-1</strain>
    </source>
</reference>
<dbReference type="EMBL" id="PUHW01000269">
    <property type="protein sequence ID" value="KAG0687386.1"/>
    <property type="molecule type" value="Genomic_DNA"/>
</dbReference>
<dbReference type="PANTHER" id="PTHR47566">
    <property type="match status" value="1"/>
</dbReference>
<feature type="region of interest" description="Disordered" evidence="7">
    <location>
        <begin position="517"/>
        <end position="543"/>
    </location>
</feature>
<dbReference type="Pfam" id="PF14880">
    <property type="entry name" value="COX14"/>
    <property type="match status" value="1"/>
</dbReference>
<feature type="region of interest" description="Disordered" evidence="7">
    <location>
        <begin position="101"/>
        <end position="125"/>
    </location>
</feature>
<dbReference type="GO" id="GO:0031028">
    <property type="term" value="P:septation initiation signaling"/>
    <property type="evidence" value="ECO:0007669"/>
    <property type="project" value="TreeGrafter"/>
</dbReference>
<evidence type="ECO:0000256" key="5">
    <source>
        <dbReference type="ARBA" id="ARBA00022989"/>
    </source>
</evidence>
<evidence type="ECO:0000313" key="8">
    <source>
        <dbReference type="EMBL" id="KAG0687386.1"/>
    </source>
</evidence>
<keyword evidence="2" id="KW-0433">Leucine-rich repeat</keyword>
<evidence type="ECO:0000256" key="1">
    <source>
        <dbReference type="ARBA" id="ARBA00004167"/>
    </source>
</evidence>
<comment type="subcellular location">
    <subcellularLocation>
        <location evidence="1">Membrane</location>
        <topology evidence="1">Single-pass membrane protein</topology>
    </subcellularLocation>
</comment>
<dbReference type="InterPro" id="IPR052574">
    <property type="entry name" value="CDIRP"/>
</dbReference>
<comment type="caution">
    <text evidence="8">The sequence shown here is derived from an EMBL/GenBank/DDBJ whole genome shotgun (WGS) entry which is preliminary data.</text>
</comment>
<dbReference type="SMART" id="SM00365">
    <property type="entry name" value="LRR_SD22"/>
    <property type="match status" value="5"/>
</dbReference>
<dbReference type="PROSITE" id="PS51450">
    <property type="entry name" value="LRR"/>
    <property type="match status" value="4"/>
</dbReference>
<keyword evidence="9" id="KW-1185">Reference proteome</keyword>
<feature type="region of interest" description="Disordered" evidence="7">
    <location>
        <begin position="377"/>
        <end position="421"/>
    </location>
</feature>
<dbReference type="Gene3D" id="3.80.10.10">
    <property type="entry name" value="Ribonuclease Inhibitor"/>
    <property type="match status" value="3"/>
</dbReference>
<proteinExistence type="predicted"/>
<feature type="compositionally biased region" description="Acidic residues" evidence="7">
    <location>
        <begin position="105"/>
        <end position="114"/>
    </location>
</feature>
<keyword evidence="6" id="KW-0472">Membrane</keyword>
<evidence type="ECO:0000256" key="3">
    <source>
        <dbReference type="ARBA" id="ARBA00022692"/>
    </source>
</evidence>
<dbReference type="Proteomes" id="UP000697127">
    <property type="component" value="Unassembled WGS sequence"/>
</dbReference>
<dbReference type="GO" id="GO:0035591">
    <property type="term" value="F:signaling adaptor activity"/>
    <property type="evidence" value="ECO:0007669"/>
    <property type="project" value="TreeGrafter"/>
</dbReference>
<dbReference type="SUPFAM" id="SSF52058">
    <property type="entry name" value="L domain-like"/>
    <property type="match status" value="2"/>
</dbReference>
<dbReference type="AlphaFoldDB" id="A0A9P6WI81"/>
<evidence type="ECO:0000313" key="9">
    <source>
        <dbReference type="Proteomes" id="UP000697127"/>
    </source>
</evidence>
<dbReference type="GO" id="GO:0016020">
    <property type="term" value="C:membrane"/>
    <property type="evidence" value="ECO:0007669"/>
    <property type="project" value="UniProtKB-SubCell"/>
</dbReference>
<evidence type="ECO:0000256" key="6">
    <source>
        <dbReference type="ARBA" id="ARBA00023136"/>
    </source>
</evidence>
<feature type="compositionally biased region" description="Polar residues" evidence="7">
    <location>
        <begin position="116"/>
        <end position="125"/>
    </location>
</feature>
<feature type="compositionally biased region" description="Acidic residues" evidence="7">
    <location>
        <begin position="384"/>
        <end position="395"/>
    </location>
</feature>
<protein>
    <submittedName>
        <fullName evidence="8">Uncharacterized protein</fullName>
    </submittedName>
</protein>
<gene>
    <name evidence="8" type="ORF">C6P40_002407</name>
</gene>
<keyword evidence="4" id="KW-0677">Repeat</keyword>
<evidence type="ECO:0000256" key="4">
    <source>
        <dbReference type="ARBA" id="ARBA00022737"/>
    </source>
</evidence>
<feature type="compositionally biased region" description="Polar residues" evidence="7">
    <location>
        <begin position="404"/>
        <end position="421"/>
    </location>
</feature>
<evidence type="ECO:0000256" key="7">
    <source>
        <dbReference type="SAM" id="MobiDB-lite"/>
    </source>
</evidence>
<sequence>MDNSIKISEDLDKDLTRSDTTSLETQMTVSDTKNTEEHVMHKSDTPAANINLNDDQYTENTDENSVNTNDCAVVIDKKITKNMYLENLNFDHNIKASVISSNDNYGEDNEEEDSNIPSNSSSMHQSWLPSILKGESWPDNNDNFISDDVEEVKEIDNNKDGNIISNPLMSVRETVLWKNDTNAREAANWKKYKEDNFFNMIRNNKLKDIPSNESTIPNTFANKFNKLHNSNLNPDSPLKLFGANPNTYTKFKINNMLNQLSPRKSATDEVTDTVKERQLPNVMKQSDELYNRIITGTSSNNDLLSKARENMLDIVYPQEKTEKIQNNVNDNEDLTSDAEEFSSFPSTTKKFVRDGEQLFENLRDGYQQRLPLANMNASQSDYTSADDYDVDGDGDNGDKKEMDNNYTNNTNDELSDNLSRLEIPSNTASTGSIETMRNQLMSQAEQFNSEFNISPPKLQSQYRAIEEKENIIINNKGSLENKPKGLNFIPADDYKNKIYDKKLKKFVFKNEYDTNSSYTESENSMLDNLSVSDPDKTSNSILRNNNNDIKLKEVTPDQNMIETKGNYISDDDSNVTIDESVLINQSYAVSEEILVQAINETYPIDDWNCVRELDLSEFRLKQLYNLDKMTPNIWYLNASNNEIQQNFGIPKRIQVLNLSFNKFNNLSSKFDRFQYLQILNLSNNKLEDLRCLKELINLTSLNLSFNQIENIEYLENFKMLHYLNLSNNKINGFVNFRNYTLWFLEDLIIDNNEIEGLINISELPALINLSGNNNNIKKFEYVDNDEDIILHLNLKRICLNNNELNDGIDLYDYPNLKEIQIDRSFIRDIQNVCKNVEKISCRYGDNGEKIENIFETSLYNSNLKKLYLTGGKLCEKLPNFKFKFSSLNILDLSAMNLKKLPDKFSEFFPILNDLNLNFNKIKNLKGLEGLKHLKQMKLLGNEIENIEDIIEFTSNLRMNLKLIDLRVNPLTSKFYPFIFYGEEDDEEEEEKGKGKGKQKEEIENDVETEVIRPFQLQENEDIEAFSIEYSHLYETEGLARWAVKNRKHQRKLSRKVREEKNEYLMELLVWFEHVKFVDGDVVNEIDRRVYVSSFGDDRRDKMNGYPWYTRATDIAHRLTVVGLVGFTLYMTAGVGYTLYQNGKVAEARLAKQKEVMEKQSEFEQEQKQA</sequence>
<dbReference type="InterPro" id="IPR001611">
    <property type="entry name" value="Leu-rich_rpt"/>
</dbReference>
<organism evidence="8 9">
    <name type="scientific">Pichia californica</name>
    <dbReference type="NCBI Taxonomy" id="460514"/>
    <lineage>
        <taxon>Eukaryota</taxon>
        <taxon>Fungi</taxon>
        <taxon>Dikarya</taxon>
        <taxon>Ascomycota</taxon>
        <taxon>Saccharomycotina</taxon>
        <taxon>Pichiomycetes</taxon>
        <taxon>Pichiales</taxon>
        <taxon>Pichiaceae</taxon>
        <taxon>Pichia</taxon>
    </lineage>
</organism>
<name>A0A9P6WI81_9ASCO</name>
<keyword evidence="5" id="KW-1133">Transmembrane helix</keyword>